<keyword evidence="3" id="KW-1185">Reference proteome</keyword>
<feature type="coiled-coil region" evidence="1">
    <location>
        <begin position="45"/>
        <end position="72"/>
    </location>
</feature>
<name>A0AAU9JXA8_9CILI</name>
<keyword evidence="1" id="KW-0175">Coiled coil</keyword>
<proteinExistence type="predicted"/>
<dbReference type="AlphaFoldDB" id="A0AAU9JXA8"/>
<protein>
    <submittedName>
        <fullName evidence="2">Uncharacterized protein</fullName>
    </submittedName>
</protein>
<gene>
    <name evidence="2" type="ORF">BSTOLATCC_MIC49359</name>
</gene>
<sequence length="230" mass="26841">MVSIEISADQESKLHSILDKGLEVFNLKSELFSPSKSVSNTITSNQSLSISEATFKNELEKLQEKIISLEQKLKPTKSIQNTPRFQKSLKKSKSKVEFEDPYDFHYKKPKTPKKSKKPKKSFHRIFNELTEELNYEIESNEKLRKSNLKLKNEIISCKNLKPRLRTLREDFELLTQSYERSEEIRKKQKAIIEDLKQQLPSISPPISEYSKTSPIIKQKQGRISKLTIKQ</sequence>
<evidence type="ECO:0000313" key="2">
    <source>
        <dbReference type="EMBL" id="CAG9329739.1"/>
    </source>
</evidence>
<comment type="caution">
    <text evidence="2">The sequence shown here is derived from an EMBL/GenBank/DDBJ whole genome shotgun (WGS) entry which is preliminary data.</text>
</comment>
<organism evidence="2 3">
    <name type="scientific">Blepharisma stoltei</name>
    <dbReference type="NCBI Taxonomy" id="1481888"/>
    <lineage>
        <taxon>Eukaryota</taxon>
        <taxon>Sar</taxon>
        <taxon>Alveolata</taxon>
        <taxon>Ciliophora</taxon>
        <taxon>Postciliodesmatophora</taxon>
        <taxon>Heterotrichea</taxon>
        <taxon>Heterotrichida</taxon>
        <taxon>Blepharismidae</taxon>
        <taxon>Blepharisma</taxon>
    </lineage>
</organism>
<dbReference type="EMBL" id="CAJZBQ010000048">
    <property type="protein sequence ID" value="CAG9329739.1"/>
    <property type="molecule type" value="Genomic_DNA"/>
</dbReference>
<evidence type="ECO:0000256" key="1">
    <source>
        <dbReference type="SAM" id="Coils"/>
    </source>
</evidence>
<reference evidence="2" key="1">
    <citation type="submission" date="2021-09" db="EMBL/GenBank/DDBJ databases">
        <authorList>
            <consortium name="AG Swart"/>
            <person name="Singh M."/>
            <person name="Singh A."/>
            <person name="Seah K."/>
            <person name="Emmerich C."/>
        </authorList>
    </citation>
    <scope>NUCLEOTIDE SEQUENCE</scope>
    <source>
        <strain evidence="2">ATCC30299</strain>
    </source>
</reference>
<dbReference type="Proteomes" id="UP001162131">
    <property type="component" value="Unassembled WGS sequence"/>
</dbReference>
<accession>A0AAU9JXA8</accession>
<evidence type="ECO:0000313" key="3">
    <source>
        <dbReference type="Proteomes" id="UP001162131"/>
    </source>
</evidence>